<accession>A0ABQ5D3Q5</accession>
<evidence type="ECO:0000313" key="2">
    <source>
        <dbReference type="Proteomes" id="UP001151760"/>
    </source>
</evidence>
<organism evidence="1 2">
    <name type="scientific">Tanacetum coccineum</name>
    <dbReference type="NCBI Taxonomy" id="301880"/>
    <lineage>
        <taxon>Eukaryota</taxon>
        <taxon>Viridiplantae</taxon>
        <taxon>Streptophyta</taxon>
        <taxon>Embryophyta</taxon>
        <taxon>Tracheophyta</taxon>
        <taxon>Spermatophyta</taxon>
        <taxon>Magnoliopsida</taxon>
        <taxon>eudicotyledons</taxon>
        <taxon>Gunneridae</taxon>
        <taxon>Pentapetalae</taxon>
        <taxon>asterids</taxon>
        <taxon>campanulids</taxon>
        <taxon>Asterales</taxon>
        <taxon>Asteraceae</taxon>
        <taxon>Asteroideae</taxon>
        <taxon>Anthemideae</taxon>
        <taxon>Anthemidinae</taxon>
        <taxon>Tanacetum</taxon>
    </lineage>
</organism>
<proteinExistence type="predicted"/>
<gene>
    <name evidence="1" type="ORF">Tco_0923240</name>
</gene>
<sequence>MALLNHRAMGPKDIGKFFYPILVSLAQAGLDSFTQAPVYSFHESIGLRMFHWGKALCDVQLFTPILERVVAELFTVVQNYFP</sequence>
<comment type="caution">
    <text evidence="1">The sequence shown here is derived from an EMBL/GenBank/DDBJ whole genome shotgun (WGS) entry which is preliminary data.</text>
</comment>
<reference evidence="1" key="2">
    <citation type="submission" date="2022-01" db="EMBL/GenBank/DDBJ databases">
        <authorList>
            <person name="Yamashiro T."/>
            <person name="Shiraishi A."/>
            <person name="Satake H."/>
            <person name="Nakayama K."/>
        </authorList>
    </citation>
    <scope>NUCLEOTIDE SEQUENCE</scope>
</reference>
<dbReference type="EMBL" id="BQNB010014824">
    <property type="protein sequence ID" value="GJT32821.1"/>
    <property type="molecule type" value="Genomic_DNA"/>
</dbReference>
<evidence type="ECO:0000313" key="1">
    <source>
        <dbReference type="EMBL" id="GJT32821.1"/>
    </source>
</evidence>
<dbReference type="Proteomes" id="UP001151760">
    <property type="component" value="Unassembled WGS sequence"/>
</dbReference>
<protein>
    <submittedName>
        <fullName evidence="1">Uncharacterized protein</fullName>
    </submittedName>
</protein>
<keyword evidence="2" id="KW-1185">Reference proteome</keyword>
<name>A0ABQ5D3Q5_9ASTR</name>
<reference evidence="1" key="1">
    <citation type="journal article" date="2022" name="Int. J. Mol. Sci.">
        <title>Draft Genome of Tanacetum Coccineum: Genomic Comparison of Closely Related Tanacetum-Family Plants.</title>
        <authorList>
            <person name="Yamashiro T."/>
            <person name="Shiraishi A."/>
            <person name="Nakayama K."/>
            <person name="Satake H."/>
        </authorList>
    </citation>
    <scope>NUCLEOTIDE SEQUENCE</scope>
</reference>